<evidence type="ECO:0000256" key="2">
    <source>
        <dbReference type="SAM" id="Phobius"/>
    </source>
</evidence>
<dbReference type="Proteomes" id="UP001596052">
    <property type="component" value="Unassembled WGS sequence"/>
</dbReference>
<feature type="transmembrane region" description="Helical" evidence="2">
    <location>
        <begin position="1043"/>
        <end position="1060"/>
    </location>
</feature>
<feature type="transmembrane region" description="Helical" evidence="2">
    <location>
        <begin position="731"/>
        <end position="750"/>
    </location>
</feature>
<feature type="transmembrane region" description="Helical" evidence="2">
    <location>
        <begin position="863"/>
        <end position="883"/>
    </location>
</feature>
<feature type="region of interest" description="Disordered" evidence="1">
    <location>
        <begin position="457"/>
        <end position="482"/>
    </location>
</feature>
<reference evidence="4" key="1">
    <citation type="journal article" date="2019" name="Int. J. Syst. Evol. Microbiol.">
        <title>The Global Catalogue of Microorganisms (GCM) 10K type strain sequencing project: providing services to taxonomists for standard genome sequencing and annotation.</title>
        <authorList>
            <consortium name="The Broad Institute Genomics Platform"/>
            <consortium name="The Broad Institute Genome Sequencing Center for Infectious Disease"/>
            <person name="Wu L."/>
            <person name="Ma J."/>
        </authorList>
    </citation>
    <scope>NUCLEOTIDE SEQUENCE [LARGE SCALE GENOMIC DNA]</scope>
    <source>
        <strain evidence="4">CGMCC 4.1469</strain>
    </source>
</reference>
<feature type="transmembrane region" description="Helical" evidence="2">
    <location>
        <begin position="1010"/>
        <end position="1028"/>
    </location>
</feature>
<feature type="transmembrane region" description="Helical" evidence="2">
    <location>
        <begin position="692"/>
        <end position="710"/>
    </location>
</feature>
<feature type="compositionally biased region" description="Basic and acidic residues" evidence="1">
    <location>
        <begin position="462"/>
        <end position="479"/>
    </location>
</feature>
<keyword evidence="2" id="KW-1133">Transmembrane helix</keyword>
<keyword evidence="2" id="KW-0812">Transmembrane</keyword>
<feature type="region of interest" description="Disordered" evidence="1">
    <location>
        <begin position="33"/>
        <end position="87"/>
    </location>
</feature>
<evidence type="ECO:0000313" key="4">
    <source>
        <dbReference type="Proteomes" id="UP001596052"/>
    </source>
</evidence>
<organism evidence="3 4">
    <name type="scientific">Prosthecobacter fluviatilis</name>
    <dbReference type="NCBI Taxonomy" id="445931"/>
    <lineage>
        <taxon>Bacteria</taxon>
        <taxon>Pseudomonadati</taxon>
        <taxon>Verrucomicrobiota</taxon>
        <taxon>Verrucomicrobiia</taxon>
        <taxon>Verrucomicrobiales</taxon>
        <taxon>Verrucomicrobiaceae</taxon>
        <taxon>Prosthecobacter</taxon>
    </lineage>
</organism>
<feature type="compositionally biased region" description="Basic and acidic residues" evidence="1">
    <location>
        <begin position="362"/>
        <end position="375"/>
    </location>
</feature>
<feature type="transmembrane region" description="Helical" evidence="2">
    <location>
        <begin position="903"/>
        <end position="927"/>
    </location>
</feature>
<keyword evidence="2" id="KW-0472">Membrane</keyword>
<sequence>MNSQEKNSPLFWWPNIMVMAMMAVGILTKPQSLTSVRPSGTQGAKPDAVQPEHRLWEDPLPTQPNKKSEANATPAPKGETPPAPPELTEQLKTWLSGDLSESDSRVCILMVHLPTGGYAEEEERRMRFRYAMQAATGYAGYKADDLTPMAIVPVKHAGANRTVAKEVFRPFSPERKNWLAKKYDVVMVVYLGDFLFELKAGQPPLAAWRQVLQAMDQRCEYVCTQTDRTKLEVDFHIMGPSNSDRLVDLCTDLCVAEAEAEAEGKTTKLVQHGQVCFHACLPTLASEILIKLVTDAAPNKPGGRDSFQYHCRRMLGDKRVIEATRVGASLVRVAGDDYDLCKLLYDELASRGVHLQATSVPETKEDATGTKEKTPEPALKAKKHDDCLLALISEWDTTYGRALPLTFNAVIREYGAHPQQTEEEKKKNWSWHWEDQNMESRTLCRFSYLRGLDGQLPNDAAKSGRSDKEGGEGATDRPQGRSQADYVHRIVERMQAIEQSELRSFRAIGILGSDVYDKLMILRALRPAFPGAVFFTTDLDASMDDASQYDWTQNLIVASRFGLRAHEAYQGWSPPFREGYQTGFYLGCLEALGSTYYDSNARLQHLTPVDWSAPSLLFEIGRSGPWQLTPPPGAVARLHAAGHPLLSLWPGKQESKWEPEHRVRSGDGQNIAPHDMPHANPQPQPMATVTEMTFPLTLTLVILVAGVCLSSSMGREQEVVTEEASSVALKMCTLLLGWVWVVGMCGWWLSNREEPFLFWNGISVWPSALMLSTVPCLCVHYLWTSWLNLRLNREALAKECAAAAEPWVDDAPETPMEKARSEGMARRLIKHLFPAYSDGERLEEHWQKHIKNCGFQRCMRRTIAYVVVCTLLSWIATLSLPHVHTNLVRGGLSRMLTTEWVPMMALFFFLMLLFYAVDACLVCAALLRTAIKSLNGRADKAAAAAERTHADAGTKAANDAAPKVAVTKTRAAEMTRAEARAQADAKAEAEAKMARQVRQMIKRCASRGDIVASFIYYPFIVLFILIASRHRVLDGFDWSLEPLLIYSSSLLILVIITTVLQGTANRLKKVAVRVVETSRERSRGDTSSHDETLKYLEGMDSPVFSTVYSNPVFRAVLIPLGGTGALHGLDLLSTLMK</sequence>
<feature type="transmembrane region" description="Helical" evidence="2">
    <location>
        <begin position="12"/>
        <end position="28"/>
    </location>
</feature>
<evidence type="ECO:0000256" key="1">
    <source>
        <dbReference type="SAM" id="MobiDB-lite"/>
    </source>
</evidence>
<comment type="caution">
    <text evidence="3">The sequence shown here is derived from an EMBL/GenBank/DDBJ whole genome shotgun (WGS) entry which is preliminary data.</text>
</comment>
<protein>
    <submittedName>
        <fullName evidence="3">Uncharacterized protein</fullName>
    </submittedName>
</protein>
<proteinExistence type="predicted"/>
<gene>
    <name evidence="3" type="ORF">ACFQDI_20215</name>
</gene>
<evidence type="ECO:0000313" key="3">
    <source>
        <dbReference type="EMBL" id="MFC5457205.1"/>
    </source>
</evidence>
<feature type="compositionally biased region" description="Polar residues" evidence="1">
    <location>
        <begin position="33"/>
        <end position="42"/>
    </location>
</feature>
<dbReference type="EMBL" id="JBHSMQ010000009">
    <property type="protein sequence ID" value="MFC5457205.1"/>
    <property type="molecule type" value="Genomic_DNA"/>
</dbReference>
<name>A0ABW0KUP1_9BACT</name>
<feature type="region of interest" description="Disordered" evidence="1">
    <location>
        <begin position="359"/>
        <end position="378"/>
    </location>
</feature>
<dbReference type="RefSeq" id="WP_377170247.1">
    <property type="nucleotide sequence ID" value="NZ_JBHSMQ010000009.1"/>
</dbReference>
<accession>A0ABW0KUP1</accession>
<feature type="transmembrane region" description="Helical" evidence="2">
    <location>
        <begin position="762"/>
        <end position="783"/>
    </location>
</feature>
<keyword evidence="4" id="KW-1185">Reference proteome</keyword>